<gene>
    <name evidence="2" type="ORF">SPRG_04182</name>
</gene>
<dbReference type="PROSITE" id="PS50082">
    <property type="entry name" value="WD_REPEATS_2"/>
    <property type="match status" value="3"/>
</dbReference>
<dbReference type="Pfam" id="PF00400">
    <property type="entry name" value="WD40"/>
    <property type="match status" value="4"/>
</dbReference>
<accession>A0A067CJS3</accession>
<dbReference type="PANTHER" id="PTHR44499">
    <property type="entry name" value="JOUBERIN"/>
    <property type="match status" value="1"/>
</dbReference>
<dbReference type="SMART" id="SM00320">
    <property type="entry name" value="WD40"/>
    <property type="match status" value="6"/>
</dbReference>
<protein>
    <submittedName>
        <fullName evidence="2">Uncharacterized protein</fullName>
    </submittedName>
</protein>
<dbReference type="AlphaFoldDB" id="A0A067CJS3"/>
<organism evidence="2 3">
    <name type="scientific">Saprolegnia parasitica (strain CBS 223.65)</name>
    <dbReference type="NCBI Taxonomy" id="695850"/>
    <lineage>
        <taxon>Eukaryota</taxon>
        <taxon>Sar</taxon>
        <taxon>Stramenopiles</taxon>
        <taxon>Oomycota</taxon>
        <taxon>Saprolegniomycetes</taxon>
        <taxon>Saprolegniales</taxon>
        <taxon>Saprolegniaceae</taxon>
        <taxon>Saprolegnia</taxon>
    </lineage>
</organism>
<proteinExistence type="predicted"/>
<dbReference type="STRING" id="695850.A0A067CJS3"/>
<dbReference type="KEGG" id="spar:SPRG_04182"/>
<evidence type="ECO:0000256" key="1">
    <source>
        <dbReference type="PROSITE-ProRule" id="PRU00221"/>
    </source>
</evidence>
<sequence>MQLVAKGLRLLERSRVLHLAALGLRPRPQRLPKPRDGLLLHTYIPQIRILGTDALRNDPMVVHPIVLVHLVDVSTGCYLVKLDQQRPGVHALEPVTMLQGALKKHTLCEYILPIATQPCAMSPTGQDNPKWNELLLVNDAYSHYLRPETLLLFEVVDFTPQMSLLPGNDSYYKVAWGFCRPQSPLGSYNIPLAPDETTTHRIQLYEYQPTSWLIDAQTKHMRPDATPYPCTLHVSFGMQQEPSLVQVVHRAMYAHEQEVGEREDDAPQELDKHNAKAKSHGPLSIASVRDSFSMSAEHLMAFPSVHCKRYPSELCLVPERILHRLHSGDGGCQSVAFSHAGAYLAAACCDRHGEYPIRLYHIDTGVQEAVLLGHQALVYAVTWSLDDEHLLSASSDGSAKYWQVAPPALLHSFYHPLPNFVYCVEWCSNNLGATGALDGIVRLWDLGFEARQGRPVANLHPAHTVRVNALRFEPKSQRLFSGDAAGIICVWQPKGTSFELIKTLKHHDLLGKCITSFQLHPKRSQLLVQAQPNTLLQFELRSYLVLNKGYSGLTVTSAMVKSAFSPDGRFVASGSEDGAVYLYSSLNGRRIPSSMWGGIFYGDPLCDVTWSSSAHIAALCSLGSGNPIIVLGARRDDLPAKGSAMADEEKDDMQHLQRRQKRLAEHVATLLAQDGRQPIAPAKA</sequence>
<keyword evidence="3" id="KW-1185">Reference proteome</keyword>
<evidence type="ECO:0000313" key="3">
    <source>
        <dbReference type="Proteomes" id="UP000030745"/>
    </source>
</evidence>
<dbReference type="Proteomes" id="UP000030745">
    <property type="component" value="Unassembled WGS sequence"/>
</dbReference>
<dbReference type="Gene3D" id="2.130.10.10">
    <property type="entry name" value="YVTN repeat-like/Quinoprotein amine dehydrogenase"/>
    <property type="match status" value="1"/>
</dbReference>
<dbReference type="PANTHER" id="PTHR44499:SF1">
    <property type="entry name" value="JOUBERIN"/>
    <property type="match status" value="1"/>
</dbReference>
<reference evidence="2 3" key="1">
    <citation type="journal article" date="2013" name="PLoS Genet.">
        <title>Distinctive expansion of potential virulence genes in the genome of the oomycete fish pathogen Saprolegnia parasitica.</title>
        <authorList>
            <person name="Jiang R.H."/>
            <person name="de Bruijn I."/>
            <person name="Haas B.J."/>
            <person name="Belmonte R."/>
            <person name="Lobach L."/>
            <person name="Christie J."/>
            <person name="van den Ackerveken G."/>
            <person name="Bottin A."/>
            <person name="Bulone V."/>
            <person name="Diaz-Moreno S.M."/>
            <person name="Dumas B."/>
            <person name="Fan L."/>
            <person name="Gaulin E."/>
            <person name="Govers F."/>
            <person name="Grenville-Briggs L.J."/>
            <person name="Horner N.R."/>
            <person name="Levin J.Z."/>
            <person name="Mammella M."/>
            <person name="Meijer H.J."/>
            <person name="Morris P."/>
            <person name="Nusbaum C."/>
            <person name="Oome S."/>
            <person name="Phillips A.J."/>
            <person name="van Rooyen D."/>
            <person name="Rzeszutek E."/>
            <person name="Saraiva M."/>
            <person name="Secombes C.J."/>
            <person name="Seidl M.F."/>
            <person name="Snel B."/>
            <person name="Stassen J.H."/>
            <person name="Sykes S."/>
            <person name="Tripathy S."/>
            <person name="van den Berg H."/>
            <person name="Vega-Arreguin J.C."/>
            <person name="Wawra S."/>
            <person name="Young S.K."/>
            <person name="Zeng Q."/>
            <person name="Dieguez-Uribeondo J."/>
            <person name="Russ C."/>
            <person name="Tyler B.M."/>
            <person name="van West P."/>
        </authorList>
    </citation>
    <scope>NUCLEOTIDE SEQUENCE [LARGE SCALE GENOMIC DNA]</scope>
    <source>
        <strain evidence="2 3">CBS 223.65</strain>
    </source>
</reference>
<feature type="repeat" description="WD" evidence="1">
    <location>
        <begin position="371"/>
        <end position="412"/>
    </location>
</feature>
<dbReference type="GO" id="GO:0044458">
    <property type="term" value="P:motile cilium assembly"/>
    <property type="evidence" value="ECO:0007669"/>
    <property type="project" value="TreeGrafter"/>
</dbReference>
<dbReference type="InterPro" id="IPR015943">
    <property type="entry name" value="WD40/YVTN_repeat-like_dom_sf"/>
</dbReference>
<feature type="repeat" description="WD" evidence="1">
    <location>
        <begin position="563"/>
        <end position="593"/>
    </location>
</feature>
<dbReference type="OMA" id="ILETANC"/>
<dbReference type="InterPro" id="IPR036322">
    <property type="entry name" value="WD40_repeat_dom_sf"/>
</dbReference>
<dbReference type="GO" id="GO:0036064">
    <property type="term" value="C:ciliary basal body"/>
    <property type="evidence" value="ECO:0007669"/>
    <property type="project" value="TreeGrafter"/>
</dbReference>
<dbReference type="VEuPathDB" id="FungiDB:SPRG_04182"/>
<dbReference type="PROSITE" id="PS50294">
    <property type="entry name" value="WD_REPEATS_REGION"/>
    <property type="match status" value="1"/>
</dbReference>
<dbReference type="InterPro" id="IPR001680">
    <property type="entry name" value="WD40_rpt"/>
</dbReference>
<keyword evidence="1" id="KW-0853">WD repeat</keyword>
<feature type="repeat" description="WD" evidence="1">
    <location>
        <begin position="460"/>
        <end position="492"/>
    </location>
</feature>
<dbReference type="EMBL" id="KK583199">
    <property type="protein sequence ID" value="KDO30994.1"/>
    <property type="molecule type" value="Genomic_DNA"/>
</dbReference>
<dbReference type="SUPFAM" id="SSF50978">
    <property type="entry name" value="WD40 repeat-like"/>
    <property type="match status" value="1"/>
</dbReference>
<dbReference type="GeneID" id="24126648"/>
<evidence type="ECO:0000313" key="2">
    <source>
        <dbReference type="EMBL" id="KDO30994.1"/>
    </source>
</evidence>
<dbReference type="OrthoDB" id="2096344at2759"/>
<dbReference type="InterPro" id="IPR052803">
    <property type="entry name" value="Cilium-Associated_Jouberin"/>
</dbReference>
<dbReference type="RefSeq" id="XP_012198178.1">
    <property type="nucleotide sequence ID" value="XM_012342788.1"/>
</dbReference>
<name>A0A067CJS3_SAPPC</name>